<reference evidence="11 12" key="1">
    <citation type="journal article" date="2012" name="G3 (Bethesda)">
        <title>Pichia sorbitophila, an interspecies yeast hybrid reveals early steps of genome resolution following polyploidization.</title>
        <authorList>
            <person name="Leh Louis V."/>
            <person name="Despons L."/>
            <person name="Friedrich A."/>
            <person name="Martin T."/>
            <person name="Durrens P."/>
            <person name="Casaregola S."/>
            <person name="Neuveglise C."/>
            <person name="Fairhead C."/>
            <person name="Marck C."/>
            <person name="Cruz J.A."/>
            <person name="Straub M.L."/>
            <person name="Kugler V."/>
            <person name="Sacerdot C."/>
            <person name="Uzunov Z."/>
            <person name="Thierry A."/>
            <person name="Weiss S."/>
            <person name="Bleykasten C."/>
            <person name="De Montigny J."/>
            <person name="Jacques N."/>
            <person name="Jung P."/>
            <person name="Lemaire M."/>
            <person name="Mallet S."/>
            <person name="Morel G."/>
            <person name="Richard G.F."/>
            <person name="Sarkar A."/>
            <person name="Savel G."/>
            <person name="Schacherer J."/>
            <person name="Seret M.L."/>
            <person name="Talla E."/>
            <person name="Samson G."/>
            <person name="Jubin C."/>
            <person name="Poulain J."/>
            <person name="Vacherie B."/>
            <person name="Barbe V."/>
            <person name="Pelletier E."/>
            <person name="Sherman D.J."/>
            <person name="Westhof E."/>
            <person name="Weissenbach J."/>
            <person name="Baret P.V."/>
            <person name="Wincker P."/>
            <person name="Gaillardin C."/>
            <person name="Dujon B."/>
            <person name="Souciet J.L."/>
        </authorList>
    </citation>
    <scope>NUCLEOTIDE SEQUENCE [LARGE SCALE GENOMIC DNA]</scope>
    <source>
        <strain evidence="12">ATCC MYA-4447 / BCRC 22081 / CBS 7064 / NBRC 10061 / NRRL Y-12695</strain>
    </source>
</reference>
<evidence type="ECO:0000256" key="9">
    <source>
        <dbReference type="SAM" id="MobiDB-lite"/>
    </source>
</evidence>
<dbReference type="Proteomes" id="UP000005222">
    <property type="component" value="Chromosome A"/>
</dbReference>
<dbReference type="PRINTS" id="PR00619">
    <property type="entry name" value="GATAZNFINGER"/>
</dbReference>
<dbReference type="InterPro" id="IPR039355">
    <property type="entry name" value="Transcription_factor_GATA"/>
</dbReference>
<dbReference type="PANTHER" id="PTHR10071:SF281">
    <property type="entry name" value="BOX A-BINDING FACTOR-RELATED"/>
    <property type="match status" value="1"/>
</dbReference>
<dbReference type="InterPro" id="IPR013860">
    <property type="entry name" value="AreA_GATA"/>
</dbReference>
<feature type="region of interest" description="Disordered" evidence="9">
    <location>
        <begin position="1"/>
        <end position="39"/>
    </location>
</feature>
<dbReference type="eggNOG" id="KOG1601">
    <property type="taxonomic scope" value="Eukaryota"/>
</dbReference>
<organism evidence="11 12">
    <name type="scientific">Pichia sorbitophila (strain ATCC MYA-4447 / BCRC 22081 / CBS 7064 / NBRC 10061 / NRRL Y-12695)</name>
    <name type="common">Hybrid yeast</name>
    <dbReference type="NCBI Taxonomy" id="559304"/>
    <lineage>
        <taxon>Eukaryota</taxon>
        <taxon>Fungi</taxon>
        <taxon>Dikarya</taxon>
        <taxon>Ascomycota</taxon>
        <taxon>Saccharomycotina</taxon>
        <taxon>Pichiomycetes</taxon>
        <taxon>Debaryomycetaceae</taxon>
        <taxon>Millerozyma</taxon>
    </lineage>
</organism>
<dbReference type="GO" id="GO:0000978">
    <property type="term" value="F:RNA polymerase II cis-regulatory region sequence-specific DNA binding"/>
    <property type="evidence" value="ECO:0007669"/>
    <property type="project" value="TreeGrafter"/>
</dbReference>
<dbReference type="FunFam" id="3.30.50.10:FF:000007">
    <property type="entry name" value="Nitrogen regulatory AreA, N-terminal"/>
    <property type="match status" value="1"/>
</dbReference>
<evidence type="ECO:0000256" key="5">
    <source>
        <dbReference type="ARBA" id="ARBA00023015"/>
    </source>
</evidence>
<evidence type="ECO:0000259" key="10">
    <source>
        <dbReference type="PROSITE" id="PS50114"/>
    </source>
</evidence>
<evidence type="ECO:0000256" key="1">
    <source>
        <dbReference type="ARBA" id="ARBA00004123"/>
    </source>
</evidence>
<evidence type="ECO:0000256" key="8">
    <source>
        <dbReference type="PROSITE-ProRule" id="PRU00094"/>
    </source>
</evidence>
<dbReference type="HOGENOM" id="CLU_395405_0_0_1"/>
<feature type="region of interest" description="Disordered" evidence="9">
    <location>
        <begin position="377"/>
        <end position="427"/>
    </location>
</feature>
<keyword evidence="5" id="KW-0805">Transcription regulation</keyword>
<feature type="compositionally biased region" description="Basic residues" evidence="9">
    <location>
        <begin position="500"/>
        <end position="511"/>
    </location>
</feature>
<keyword evidence="12" id="KW-1185">Reference proteome</keyword>
<keyword evidence="6" id="KW-0804">Transcription</keyword>
<dbReference type="PANTHER" id="PTHR10071">
    <property type="entry name" value="TRANSCRIPTION FACTOR GATA FAMILY MEMBER"/>
    <property type="match status" value="1"/>
</dbReference>
<keyword evidence="2" id="KW-0479">Metal-binding</keyword>
<dbReference type="InterPro" id="IPR000679">
    <property type="entry name" value="Znf_GATA"/>
</dbReference>
<feature type="region of interest" description="Disordered" evidence="9">
    <location>
        <begin position="500"/>
        <end position="520"/>
    </location>
</feature>
<feature type="region of interest" description="Disordered" evidence="9">
    <location>
        <begin position="575"/>
        <end position="697"/>
    </location>
</feature>
<dbReference type="Pfam" id="PF00320">
    <property type="entry name" value="GATA"/>
    <property type="match status" value="1"/>
</dbReference>
<feature type="compositionally biased region" description="Low complexity" evidence="9">
    <location>
        <begin position="118"/>
        <end position="127"/>
    </location>
</feature>
<protein>
    <submittedName>
        <fullName evidence="11">Piso0_000039 protein</fullName>
    </submittedName>
</protein>
<dbReference type="OMA" id="HIKMEHE"/>
<feature type="compositionally biased region" description="Low complexity" evidence="9">
    <location>
        <begin position="610"/>
        <end position="619"/>
    </location>
</feature>
<dbReference type="STRING" id="559304.G8YUD5"/>
<dbReference type="GO" id="GO:0000981">
    <property type="term" value="F:DNA-binding transcription factor activity, RNA polymerase II-specific"/>
    <property type="evidence" value="ECO:0007669"/>
    <property type="project" value="TreeGrafter"/>
</dbReference>
<sequence length="697" mass="77009">MVIGSMTTGSGGERERDKNINGNGPSKMGPGQDTLRHERYPDYKLSSKFRFNLSSNESQTDMSSLLIDDESFAESLWKMYRRAKDSLPYRTRMENLTWRLMFINNKRPEVSRLEKQQAAASASSSDSRSFRRSIDSTNSPSSAHSFFPGETKSKFDARSNARQAERKRNQFRDIGSELGMNSGISKAGFNSLSSDPTADDFDYVAHIRKLGQEKEASLSNTKKRPAEFSPLMSSLNPMSKLSSGLAASFNHDHRESMTDAENVHPSSFSFNLDPLAFEALPTNSNFSDSSPLTSNSLTNSTVLPQSEHFGHTFSQTHSQDGDENGISGSYDSKYMSATPMTTIGPATILNNYGNNHLARDEESYVSLVDQFRSQSNTPFSAQQVRGSTNSESVGQHSPFTLAHSNSFSGQQSPQHPSMTRTASQSHISGLSIPGSSFDAYDFGPSSMPTNYFDSYHRNSSSNILVNNDSQNGNRHNMAFKVNPAMNSFSESLDEKKFLKKSKSAKAKKKPSKLGDSFSNAKKDDNGSISCTNCGTRTTPLWRRNPQGQPLCNACGLFLKLHGVVRPLSLKTDVIKKRQRNSGTSKKTIGTKDGDDLNPTSLKKTDFKDFSALSRSSGRRSSSDSPEKNNLSYSSMMDTSHMRESRASSQEIGLEPIDEVNHESSLGRDPHESHRDHGDQGPMSDSSKSNWDWLSMAL</sequence>
<dbReference type="Pfam" id="PF08550">
    <property type="entry name" value="GATA_AreA"/>
    <property type="match status" value="1"/>
</dbReference>
<comment type="subcellular location">
    <subcellularLocation>
        <location evidence="1">Nucleus</location>
    </subcellularLocation>
</comment>
<name>G8YUD5_PICSO</name>
<dbReference type="OrthoDB" id="515401at2759"/>
<feature type="compositionally biased region" description="Basic and acidic residues" evidence="9">
    <location>
        <begin position="151"/>
        <end position="175"/>
    </location>
</feature>
<evidence type="ECO:0000256" key="7">
    <source>
        <dbReference type="ARBA" id="ARBA00023242"/>
    </source>
</evidence>
<proteinExistence type="predicted"/>
<feature type="compositionally biased region" description="Basic and acidic residues" evidence="9">
    <location>
        <begin position="658"/>
        <end position="678"/>
    </location>
</feature>
<dbReference type="AlphaFoldDB" id="G8YUD5"/>
<keyword evidence="3 8" id="KW-0863">Zinc-finger</keyword>
<dbReference type="InterPro" id="IPR013088">
    <property type="entry name" value="Znf_NHR/GATA"/>
</dbReference>
<dbReference type="Gene3D" id="3.30.50.10">
    <property type="entry name" value="Erythroid Transcription Factor GATA-1, subunit A"/>
    <property type="match status" value="1"/>
</dbReference>
<feature type="region of interest" description="Disordered" evidence="9">
    <location>
        <begin position="311"/>
        <end position="332"/>
    </location>
</feature>
<dbReference type="EMBL" id="FO082059">
    <property type="protein sequence ID" value="CCE72468.1"/>
    <property type="molecule type" value="Genomic_DNA"/>
</dbReference>
<dbReference type="GO" id="GO:0045944">
    <property type="term" value="P:positive regulation of transcription by RNA polymerase II"/>
    <property type="evidence" value="ECO:0007669"/>
    <property type="project" value="TreeGrafter"/>
</dbReference>
<gene>
    <name evidence="11" type="primary">Piso0_000039</name>
    <name evidence="11" type="ORF">GNLVRS01_PISO0A00814g</name>
</gene>
<evidence type="ECO:0000256" key="2">
    <source>
        <dbReference type="ARBA" id="ARBA00022723"/>
    </source>
</evidence>
<dbReference type="PROSITE" id="PS50114">
    <property type="entry name" value="GATA_ZN_FINGER_2"/>
    <property type="match status" value="1"/>
</dbReference>
<dbReference type="GO" id="GO:0005634">
    <property type="term" value="C:nucleus"/>
    <property type="evidence" value="ECO:0007669"/>
    <property type="project" value="UniProtKB-SubCell"/>
</dbReference>
<feature type="compositionally biased region" description="Polar residues" evidence="9">
    <location>
        <begin position="682"/>
        <end position="691"/>
    </location>
</feature>
<dbReference type="PROSITE" id="PS00344">
    <property type="entry name" value="GATA_ZN_FINGER_1"/>
    <property type="match status" value="1"/>
</dbReference>
<dbReference type="InParanoid" id="G8YUD5"/>
<evidence type="ECO:0000256" key="6">
    <source>
        <dbReference type="ARBA" id="ARBA00023163"/>
    </source>
</evidence>
<dbReference type="GO" id="GO:0008270">
    <property type="term" value="F:zinc ion binding"/>
    <property type="evidence" value="ECO:0007669"/>
    <property type="project" value="UniProtKB-KW"/>
</dbReference>
<dbReference type="SUPFAM" id="SSF57716">
    <property type="entry name" value="Glucocorticoid receptor-like (DNA-binding domain)"/>
    <property type="match status" value="1"/>
</dbReference>
<dbReference type="FunCoup" id="G8YUD5">
    <property type="interactions" value="2197"/>
</dbReference>
<evidence type="ECO:0000313" key="12">
    <source>
        <dbReference type="Proteomes" id="UP000005222"/>
    </source>
</evidence>
<evidence type="ECO:0000256" key="3">
    <source>
        <dbReference type="ARBA" id="ARBA00022771"/>
    </source>
</evidence>
<feature type="region of interest" description="Disordered" evidence="9">
    <location>
        <begin position="115"/>
        <end position="177"/>
    </location>
</feature>
<feature type="domain" description="GATA-type" evidence="10">
    <location>
        <begin position="524"/>
        <end position="577"/>
    </location>
</feature>
<evidence type="ECO:0000313" key="11">
    <source>
        <dbReference type="EMBL" id="CCE72468.1"/>
    </source>
</evidence>
<feature type="compositionally biased region" description="Polar residues" evidence="9">
    <location>
        <begin position="627"/>
        <end position="637"/>
    </location>
</feature>
<dbReference type="GO" id="GO:0000122">
    <property type="term" value="P:negative regulation of transcription by RNA polymerase II"/>
    <property type="evidence" value="ECO:0007669"/>
    <property type="project" value="TreeGrafter"/>
</dbReference>
<dbReference type="SMART" id="SM00401">
    <property type="entry name" value="ZnF_GATA"/>
    <property type="match status" value="1"/>
</dbReference>
<keyword evidence="4" id="KW-0862">Zinc</keyword>
<dbReference type="CDD" id="cd00202">
    <property type="entry name" value="ZnF_GATA"/>
    <property type="match status" value="1"/>
</dbReference>
<evidence type="ECO:0000256" key="4">
    <source>
        <dbReference type="ARBA" id="ARBA00022833"/>
    </source>
</evidence>
<keyword evidence="7" id="KW-0539">Nucleus</keyword>
<accession>G8YUD5</accession>